<proteinExistence type="predicted"/>
<name>A0A8J9YAG7_9NEOP</name>
<gene>
    <name evidence="2" type="ORF">BINO364_LOCUS6808</name>
</gene>
<accession>A0A8J9YAG7</accession>
<organism evidence="2 3">
    <name type="scientific">Brenthis ino</name>
    <name type="common">lesser marbled fritillary</name>
    <dbReference type="NCBI Taxonomy" id="405034"/>
    <lineage>
        <taxon>Eukaryota</taxon>
        <taxon>Metazoa</taxon>
        <taxon>Ecdysozoa</taxon>
        <taxon>Arthropoda</taxon>
        <taxon>Hexapoda</taxon>
        <taxon>Insecta</taxon>
        <taxon>Pterygota</taxon>
        <taxon>Neoptera</taxon>
        <taxon>Endopterygota</taxon>
        <taxon>Lepidoptera</taxon>
        <taxon>Glossata</taxon>
        <taxon>Ditrysia</taxon>
        <taxon>Papilionoidea</taxon>
        <taxon>Nymphalidae</taxon>
        <taxon>Heliconiinae</taxon>
        <taxon>Argynnini</taxon>
        <taxon>Brenthis</taxon>
    </lineage>
</organism>
<keyword evidence="3" id="KW-1185">Reference proteome</keyword>
<evidence type="ECO:0000313" key="2">
    <source>
        <dbReference type="EMBL" id="CAH0720596.1"/>
    </source>
</evidence>
<evidence type="ECO:0000256" key="1">
    <source>
        <dbReference type="SAM" id="MobiDB-lite"/>
    </source>
</evidence>
<sequence length="227" mass="26780">MTDSASLPSHTNVRVSVQCTCTDRALVAMRAPPHTARPRPPPSPLSCPRTPTLSGPGVTANTNFNHTIKRQLMFAGKNISDDKLIVSPSSFIYNHEFSPEDNKEILRMPPRYYPPRERQLNLKVIDMIRQQIYATQDRIRRLDPVIEKYKNDPSFRMAFIYNRLHQLIIDMRRIYTQALRWRERSKRVVDHIIWYSHCFRKYIDVLYIVEYVIAEHTKYSKMFIEGK</sequence>
<dbReference type="AlphaFoldDB" id="A0A8J9YAG7"/>
<feature type="non-terminal residue" evidence="2">
    <location>
        <position position="227"/>
    </location>
</feature>
<dbReference type="OrthoDB" id="7477053at2759"/>
<dbReference type="Proteomes" id="UP000838878">
    <property type="component" value="Chromosome 2"/>
</dbReference>
<protein>
    <submittedName>
        <fullName evidence="2">Uncharacterized protein</fullName>
    </submittedName>
</protein>
<dbReference type="EMBL" id="OV170222">
    <property type="protein sequence ID" value="CAH0720596.1"/>
    <property type="molecule type" value="Genomic_DNA"/>
</dbReference>
<feature type="region of interest" description="Disordered" evidence="1">
    <location>
        <begin position="30"/>
        <end position="62"/>
    </location>
</feature>
<reference evidence="2" key="1">
    <citation type="submission" date="2021-12" db="EMBL/GenBank/DDBJ databases">
        <authorList>
            <person name="Martin H S."/>
        </authorList>
    </citation>
    <scope>NUCLEOTIDE SEQUENCE</scope>
</reference>
<evidence type="ECO:0000313" key="3">
    <source>
        <dbReference type="Proteomes" id="UP000838878"/>
    </source>
</evidence>